<evidence type="ECO:0000256" key="2">
    <source>
        <dbReference type="ARBA" id="ARBA00008053"/>
    </source>
</evidence>
<accession>A0ABV6KK71</accession>
<dbReference type="PANTHER" id="PTHR35791">
    <property type="entry name" value="UPF0754 MEMBRANE PROTEIN YHEB"/>
    <property type="match status" value="1"/>
</dbReference>
<comment type="caution">
    <text evidence="7">The sequence shown here is derived from an EMBL/GenBank/DDBJ whole genome shotgun (WGS) entry which is preliminary data.</text>
</comment>
<evidence type="ECO:0000313" key="7">
    <source>
        <dbReference type="EMBL" id="MFC0473715.1"/>
    </source>
</evidence>
<keyword evidence="5 6" id="KW-0472">Membrane</keyword>
<evidence type="ECO:0000256" key="5">
    <source>
        <dbReference type="ARBA" id="ARBA00023136"/>
    </source>
</evidence>
<dbReference type="PANTHER" id="PTHR35791:SF1">
    <property type="entry name" value="UPF0754 MEMBRANE PROTEIN YHEB"/>
    <property type="match status" value="1"/>
</dbReference>
<dbReference type="Pfam" id="PF04286">
    <property type="entry name" value="DUF445"/>
    <property type="match status" value="1"/>
</dbReference>
<evidence type="ECO:0000256" key="3">
    <source>
        <dbReference type="ARBA" id="ARBA00022692"/>
    </source>
</evidence>
<organism evidence="7 8">
    <name type="scientific">Halalkalibacter kiskunsagensis</name>
    <dbReference type="NCBI Taxonomy" id="1548599"/>
    <lineage>
        <taxon>Bacteria</taxon>
        <taxon>Bacillati</taxon>
        <taxon>Bacillota</taxon>
        <taxon>Bacilli</taxon>
        <taxon>Bacillales</taxon>
        <taxon>Bacillaceae</taxon>
        <taxon>Halalkalibacter</taxon>
    </lineage>
</organism>
<proteinExistence type="inferred from homology"/>
<evidence type="ECO:0000256" key="1">
    <source>
        <dbReference type="ARBA" id="ARBA00004236"/>
    </source>
</evidence>
<keyword evidence="3 6" id="KW-0812">Transmembrane</keyword>
<reference evidence="7 8" key="1">
    <citation type="submission" date="2024-09" db="EMBL/GenBank/DDBJ databases">
        <authorList>
            <person name="Sun Q."/>
            <person name="Mori K."/>
        </authorList>
    </citation>
    <scope>NUCLEOTIDE SEQUENCE [LARGE SCALE GENOMIC DNA]</scope>
    <source>
        <strain evidence="7 8">NCAIM B.02610</strain>
    </source>
</reference>
<sequence length="379" mass="43184">MQTIILIGFMVAIGAVIGGLTNSLAIKMLFRPYKEMKIGSWRVPFTPGLIPKRHDELASQLGKMVVDYLVTAEGLGKKLKSTHFTKGMISWLQIEVRNMLTSNKSAALLIEQHFGMKNSKQLLLTKTEEIVRNGYKQFLNVNKEATLEQLLPESLQKNVEAHLPNVTTYILERGHAFLQSPEGKEKVSIMVDRFLLTKGTLGNMVSMFLGNERLVDKVQPELVKFLKDQGTNELLHNLLQHEWEKVKQKKLTDVESYLNEEEIVSCIVRTADTNIPFYEWLEQPMSEWSSIYQNNIENNLIPKFVNVLVDLLSNHLDVLLEKFHLDDIVREQVQAFSVERLEELVLSISKREFKMITYLGAVLGGIIGLIQGFIVTMIG</sequence>
<dbReference type="InterPro" id="IPR016991">
    <property type="entry name" value="UCP032178"/>
</dbReference>
<protein>
    <submittedName>
        <fullName evidence="7">DUF445 domain-containing protein</fullName>
    </submittedName>
</protein>
<dbReference type="PIRSF" id="PIRSF032178">
    <property type="entry name" value="UCP032178"/>
    <property type="match status" value="1"/>
</dbReference>
<comment type="similarity">
    <text evidence="2">Belongs to the UPF0754 family.</text>
</comment>
<feature type="transmembrane region" description="Helical" evidence="6">
    <location>
        <begin position="356"/>
        <end position="378"/>
    </location>
</feature>
<dbReference type="EMBL" id="JBHLUX010000095">
    <property type="protein sequence ID" value="MFC0473715.1"/>
    <property type="molecule type" value="Genomic_DNA"/>
</dbReference>
<keyword evidence="8" id="KW-1185">Reference proteome</keyword>
<evidence type="ECO:0000256" key="6">
    <source>
        <dbReference type="SAM" id="Phobius"/>
    </source>
</evidence>
<evidence type="ECO:0000256" key="4">
    <source>
        <dbReference type="ARBA" id="ARBA00022989"/>
    </source>
</evidence>
<name>A0ABV6KK71_9BACI</name>
<comment type="subcellular location">
    <subcellularLocation>
        <location evidence="1">Cell membrane</location>
    </subcellularLocation>
</comment>
<dbReference type="InterPro" id="IPR007383">
    <property type="entry name" value="DUF445"/>
</dbReference>
<dbReference type="Proteomes" id="UP001589838">
    <property type="component" value="Unassembled WGS sequence"/>
</dbReference>
<evidence type="ECO:0000313" key="8">
    <source>
        <dbReference type="Proteomes" id="UP001589838"/>
    </source>
</evidence>
<feature type="transmembrane region" description="Helical" evidence="6">
    <location>
        <begin position="6"/>
        <end position="30"/>
    </location>
</feature>
<gene>
    <name evidence="7" type="ORF">ACFFHM_25185</name>
</gene>
<keyword evidence="4 6" id="KW-1133">Transmembrane helix</keyword>
<dbReference type="RefSeq" id="WP_335961406.1">
    <property type="nucleotide sequence ID" value="NZ_JAXBLX010000017.1"/>
</dbReference>